<evidence type="ECO:0000256" key="10">
    <source>
        <dbReference type="ARBA" id="ARBA00023065"/>
    </source>
</evidence>
<protein>
    <recommendedName>
        <fullName evidence="16">Calcium uniporter protein, mitochondrial</fullName>
    </recommendedName>
</protein>
<evidence type="ECO:0000256" key="20">
    <source>
        <dbReference type="SAM" id="SignalP"/>
    </source>
</evidence>
<dbReference type="EMBL" id="CAFZ01000006">
    <property type="protein sequence ID" value="CCA66824.1"/>
    <property type="molecule type" value="Genomic_DNA"/>
</dbReference>
<dbReference type="PANTHER" id="PTHR13462:SF10">
    <property type="entry name" value="CALCIUM UNIPORTER PROTEIN, MITOCHONDRIAL"/>
    <property type="match status" value="1"/>
</dbReference>
<feature type="region of interest" description="Disordered" evidence="18">
    <location>
        <begin position="388"/>
        <end position="424"/>
    </location>
</feature>
<keyword evidence="9 19" id="KW-1133">Transmembrane helix</keyword>
<keyword evidence="6 19" id="KW-0812">Transmembrane</keyword>
<evidence type="ECO:0000256" key="9">
    <source>
        <dbReference type="ARBA" id="ARBA00022989"/>
    </source>
</evidence>
<keyword evidence="12 19" id="KW-0472">Membrane</keyword>
<dbReference type="GO" id="GO:0051560">
    <property type="term" value="P:mitochondrial calcium ion homeostasis"/>
    <property type="evidence" value="ECO:0007669"/>
    <property type="project" value="InterPro"/>
</dbReference>
<feature type="transmembrane region" description="Helical" evidence="19">
    <location>
        <begin position="272"/>
        <end position="291"/>
    </location>
</feature>
<evidence type="ECO:0000313" key="22">
    <source>
        <dbReference type="EMBL" id="CCA66824.1"/>
    </source>
</evidence>
<comment type="function">
    <text evidence="17">Highly selective calcium channel localized to the inner mitochondrial membrane, which mediates calcium uptake into the mitochondrial matrix. Mitochondrial calcium homeostasis plays key roles in cellular physiology and regulates ATP production, cytoplasmic calcium signals and activation of cell death pathways. Sufficient to operate as a pore-forming channel without the need of calcium-sensor or auxiliary subunit.</text>
</comment>
<comment type="subcellular location">
    <subcellularLocation>
        <location evidence="1">Mitochondrion inner membrane</location>
        <topology evidence="1">Multi-pass membrane protein</topology>
    </subcellularLocation>
</comment>
<dbReference type="Pfam" id="PF04678">
    <property type="entry name" value="MCU"/>
    <property type="match status" value="1"/>
</dbReference>
<keyword evidence="13" id="KW-0407">Ion channel</keyword>
<keyword evidence="22" id="KW-0808">Transferase</keyword>
<feature type="transmembrane region" description="Helical" evidence="19">
    <location>
        <begin position="303"/>
        <end position="321"/>
    </location>
</feature>
<dbReference type="HOGENOM" id="CLU_035826_0_0_1"/>
<dbReference type="STRING" id="1109443.G4T673"/>
<keyword evidence="10" id="KW-0406">Ion transport</keyword>
<keyword evidence="7" id="KW-0999">Mitochondrion inner membrane</keyword>
<gene>
    <name evidence="22" type="ORF">PIIN_00586</name>
</gene>
<dbReference type="GO" id="GO:0015292">
    <property type="term" value="F:uniporter activity"/>
    <property type="evidence" value="ECO:0007669"/>
    <property type="project" value="TreeGrafter"/>
</dbReference>
<dbReference type="GO" id="GO:1990246">
    <property type="term" value="C:uniplex complex"/>
    <property type="evidence" value="ECO:0007669"/>
    <property type="project" value="TreeGrafter"/>
</dbReference>
<keyword evidence="20" id="KW-0732">Signal</keyword>
<feature type="compositionally biased region" description="Basic and acidic residues" evidence="18">
    <location>
        <begin position="409"/>
        <end position="424"/>
    </location>
</feature>
<reference evidence="22 23" key="1">
    <citation type="journal article" date="2011" name="PLoS Pathog.">
        <title>Endophytic Life Strategies Decoded by Genome and Transcriptome Analyses of the Mutualistic Root Symbiont Piriformospora indica.</title>
        <authorList>
            <person name="Zuccaro A."/>
            <person name="Lahrmann U."/>
            <person name="Guldener U."/>
            <person name="Langen G."/>
            <person name="Pfiffi S."/>
            <person name="Biedenkopf D."/>
            <person name="Wong P."/>
            <person name="Samans B."/>
            <person name="Grimm C."/>
            <person name="Basiewicz M."/>
            <person name="Murat C."/>
            <person name="Martin F."/>
            <person name="Kogel K.H."/>
        </authorList>
    </citation>
    <scope>NUCLEOTIDE SEQUENCE [LARGE SCALE GENOMIC DNA]</scope>
    <source>
        <strain evidence="22 23">DSM 11827</strain>
    </source>
</reference>
<dbReference type="OrthoDB" id="278338at2759"/>
<evidence type="ECO:0000256" key="7">
    <source>
        <dbReference type="ARBA" id="ARBA00022792"/>
    </source>
</evidence>
<evidence type="ECO:0000313" key="23">
    <source>
        <dbReference type="Proteomes" id="UP000007148"/>
    </source>
</evidence>
<evidence type="ECO:0000256" key="19">
    <source>
        <dbReference type="SAM" id="Phobius"/>
    </source>
</evidence>
<evidence type="ECO:0000256" key="5">
    <source>
        <dbReference type="ARBA" id="ARBA00022673"/>
    </source>
</evidence>
<evidence type="ECO:0000256" key="11">
    <source>
        <dbReference type="ARBA" id="ARBA00023128"/>
    </source>
</evidence>
<feature type="domain" description="Calcium uniporter protein C-terminal" evidence="21">
    <location>
        <begin position="232"/>
        <end position="357"/>
    </location>
</feature>
<dbReference type="AlphaFoldDB" id="G4T673"/>
<evidence type="ECO:0000256" key="16">
    <source>
        <dbReference type="ARBA" id="ARBA00044981"/>
    </source>
</evidence>
<name>G4T673_SERID</name>
<sequence>MSWLGFLSTMNFLRGLRSANIFKTCVLVQAKPSWSIPRRSPFGLRYNAWTPTSNITENTNVGHARFLAEAKIDDSWRSGVNNAQKGGIEGVGNELDDVEPGRGKISPTSSHLFKLILPLDMQQPPTVFLLHPSQPLSHISRLISSSLPNRPSSIFFRSPAESITQRDHLQTTGKIQEASPRSSKDVQWSDSTDIGDFIKSAVRSSSFRIVVQYDRSTQSRLEDQVIEVTVPSFERRTMYLSSRLNWLGQQLKDMEEVKRACDVEAHQTAKRLATGGFGLLVAYWLVIFRLTFWDLGWDVMEPVSYLSGLSMIILGYLWFLYQGREVSYSSVMDTSISRRRSQLYEARGFDIDRWTDLVTEEKAIRREISKIAQDYGLEWSFVDSKYHQEEKKADHAPERHDESDGEDEMKERGKAAAEAEERRH</sequence>
<keyword evidence="11" id="KW-0496">Mitochondrion</keyword>
<keyword evidence="8" id="KW-0106">Calcium</keyword>
<keyword evidence="3" id="KW-0813">Transport</keyword>
<evidence type="ECO:0000256" key="6">
    <source>
        <dbReference type="ARBA" id="ARBA00022692"/>
    </source>
</evidence>
<dbReference type="InParanoid" id="G4T673"/>
<comment type="subunit">
    <text evidence="15">Homotetramer, assembles in a dimer or dimers configuration with two interfaces.</text>
</comment>
<evidence type="ECO:0000256" key="18">
    <source>
        <dbReference type="SAM" id="MobiDB-lite"/>
    </source>
</evidence>
<evidence type="ECO:0000256" key="2">
    <source>
        <dbReference type="ARBA" id="ARBA00005653"/>
    </source>
</evidence>
<feature type="region of interest" description="Disordered" evidence="18">
    <location>
        <begin position="83"/>
        <end position="103"/>
    </location>
</feature>
<evidence type="ECO:0000256" key="15">
    <source>
        <dbReference type="ARBA" id="ARBA00044966"/>
    </source>
</evidence>
<keyword evidence="23" id="KW-1185">Reference proteome</keyword>
<dbReference type="Proteomes" id="UP000007148">
    <property type="component" value="Unassembled WGS sequence"/>
</dbReference>
<evidence type="ECO:0000256" key="14">
    <source>
        <dbReference type="ARBA" id="ARBA00036634"/>
    </source>
</evidence>
<feature type="compositionally biased region" description="Basic and acidic residues" evidence="18">
    <location>
        <begin position="388"/>
        <end position="402"/>
    </location>
</feature>
<evidence type="ECO:0000256" key="8">
    <source>
        <dbReference type="ARBA" id="ARBA00022837"/>
    </source>
</evidence>
<dbReference type="GO" id="GO:0036444">
    <property type="term" value="P:calcium import into the mitochondrion"/>
    <property type="evidence" value="ECO:0007669"/>
    <property type="project" value="TreeGrafter"/>
</dbReference>
<evidence type="ECO:0000259" key="21">
    <source>
        <dbReference type="Pfam" id="PF04678"/>
    </source>
</evidence>
<accession>G4T673</accession>
<proteinExistence type="inferred from homology"/>
<dbReference type="eggNOG" id="KOG2966">
    <property type="taxonomic scope" value="Eukaryota"/>
</dbReference>
<evidence type="ECO:0000256" key="17">
    <source>
        <dbReference type="ARBA" id="ARBA00045938"/>
    </source>
</evidence>
<feature type="chain" id="PRO_5003468742" description="Calcium uniporter protein, mitochondrial" evidence="20">
    <location>
        <begin position="19"/>
        <end position="424"/>
    </location>
</feature>
<dbReference type="InterPro" id="IPR006769">
    <property type="entry name" value="MCU_C"/>
</dbReference>
<comment type="caution">
    <text evidence="22">The sequence shown here is derived from an EMBL/GenBank/DDBJ whole genome shotgun (WGS) entry which is preliminary data.</text>
</comment>
<keyword evidence="5" id="KW-0107">Calcium channel</keyword>
<evidence type="ECO:0000256" key="1">
    <source>
        <dbReference type="ARBA" id="ARBA00004448"/>
    </source>
</evidence>
<dbReference type="GO" id="GO:0016740">
    <property type="term" value="F:transferase activity"/>
    <property type="evidence" value="ECO:0007669"/>
    <property type="project" value="UniProtKB-KW"/>
</dbReference>
<evidence type="ECO:0000256" key="12">
    <source>
        <dbReference type="ARBA" id="ARBA00023136"/>
    </source>
</evidence>
<feature type="signal peptide" evidence="20">
    <location>
        <begin position="1"/>
        <end position="18"/>
    </location>
</feature>
<evidence type="ECO:0000256" key="3">
    <source>
        <dbReference type="ARBA" id="ARBA00022448"/>
    </source>
</evidence>
<dbReference type="InterPro" id="IPR039055">
    <property type="entry name" value="MCU_fam"/>
</dbReference>
<dbReference type="PANTHER" id="PTHR13462">
    <property type="entry name" value="CALCIUM UNIPORTER PROTEIN, MITOCHONDRIAL"/>
    <property type="match status" value="1"/>
</dbReference>
<dbReference type="OMA" id="IKHECDA"/>
<evidence type="ECO:0000256" key="13">
    <source>
        <dbReference type="ARBA" id="ARBA00023303"/>
    </source>
</evidence>
<comment type="catalytic activity">
    <reaction evidence="14">
        <text>Ca(2+)(in) = Ca(2+)(out)</text>
        <dbReference type="Rhea" id="RHEA:29671"/>
        <dbReference type="ChEBI" id="CHEBI:29108"/>
    </reaction>
</comment>
<evidence type="ECO:0000256" key="4">
    <source>
        <dbReference type="ARBA" id="ARBA00022568"/>
    </source>
</evidence>
<dbReference type="GO" id="GO:0005262">
    <property type="term" value="F:calcium channel activity"/>
    <property type="evidence" value="ECO:0007669"/>
    <property type="project" value="UniProtKB-KW"/>
</dbReference>
<comment type="similarity">
    <text evidence="2">Belongs to the MCU (TC 1.A.77) family.</text>
</comment>
<organism evidence="22 23">
    <name type="scientific">Serendipita indica (strain DSM 11827)</name>
    <name type="common">Root endophyte fungus</name>
    <name type="synonym">Piriformospora indica</name>
    <dbReference type="NCBI Taxonomy" id="1109443"/>
    <lineage>
        <taxon>Eukaryota</taxon>
        <taxon>Fungi</taxon>
        <taxon>Dikarya</taxon>
        <taxon>Basidiomycota</taxon>
        <taxon>Agaricomycotina</taxon>
        <taxon>Agaricomycetes</taxon>
        <taxon>Sebacinales</taxon>
        <taxon>Serendipitaceae</taxon>
        <taxon>Serendipita</taxon>
    </lineage>
</organism>
<keyword evidence="4" id="KW-0109">Calcium transport</keyword>